<dbReference type="Gene3D" id="3.30.70.360">
    <property type="match status" value="1"/>
</dbReference>
<dbReference type="Pfam" id="PF01546">
    <property type="entry name" value="Peptidase_M20"/>
    <property type="match status" value="1"/>
</dbReference>
<reference evidence="4 5" key="1">
    <citation type="journal article" date="2013" name="Nat. Biotechnol.">
        <title>Genome sequences of rare, uncultured bacteria obtained by differential coverage binning of multiple metagenomes.</title>
        <authorList>
            <person name="Albertsen M."/>
            <person name="Hugenholtz P."/>
            <person name="Skarshewski A."/>
            <person name="Nielsen K.L."/>
            <person name="Tyson G.W."/>
            <person name="Nielsen P.H."/>
        </authorList>
    </citation>
    <scope>NUCLEOTIDE SEQUENCE [LARGE SCALE GENOMIC DNA]</scope>
    <source>
        <strain evidence="4">TM71</strain>
    </source>
</reference>
<dbReference type="Proteomes" id="UP000013893">
    <property type="component" value="Chromosome"/>
</dbReference>
<dbReference type="HOGENOM" id="CLU_021802_2_4_0"/>
<dbReference type="AlphaFoldDB" id="R4PL42"/>
<evidence type="ECO:0000256" key="2">
    <source>
        <dbReference type="ARBA" id="ARBA00022801"/>
    </source>
</evidence>
<accession>R4PL42</accession>
<dbReference type="Pfam" id="PF07687">
    <property type="entry name" value="M20_dimer"/>
    <property type="match status" value="1"/>
</dbReference>
<keyword evidence="1" id="KW-0479">Metal-binding</keyword>
<dbReference type="PANTHER" id="PTHR43808">
    <property type="entry name" value="ACETYLORNITHINE DEACETYLASE"/>
    <property type="match status" value="1"/>
</dbReference>
<dbReference type="RefSeq" id="WP_015641738.1">
    <property type="nucleotide sequence ID" value="NC_021219.1"/>
</dbReference>
<evidence type="ECO:0000256" key="1">
    <source>
        <dbReference type="ARBA" id="ARBA00022723"/>
    </source>
</evidence>
<dbReference type="EC" id="3.5.1.16" evidence="4"/>
<proteinExistence type="predicted"/>
<evidence type="ECO:0000313" key="4">
    <source>
        <dbReference type="EMBL" id="AGL62288.1"/>
    </source>
</evidence>
<dbReference type="EMBL" id="CP005957">
    <property type="protein sequence ID" value="AGL62288.1"/>
    <property type="molecule type" value="Genomic_DNA"/>
</dbReference>
<dbReference type="STRING" id="1332188.L336_0585"/>
<evidence type="ECO:0000313" key="5">
    <source>
        <dbReference type="Proteomes" id="UP000013893"/>
    </source>
</evidence>
<name>R4PL42_9BACT</name>
<dbReference type="KEGG" id="saal:L336_0585"/>
<dbReference type="InterPro" id="IPR036264">
    <property type="entry name" value="Bact_exopeptidase_dim_dom"/>
</dbReference>
<feature type="domain" description="Peptidase M20 dimerisation" evidence="3">
    <location>
        <begin position="170"/>
        <end position="266"/>
    </location>
</feature>
<dbReference type="InterPro" id="IPR050072">
    <property type="entry name" value="Peptidase_M20A"/>
</dbReference>
<dbReference type="SUPFAM" id="SSF55031">
    <property type="entry name" value="Bacterial exopeptidase dimerisation domain"/>
    <property type="match status" value="1"/>
</dbReference>
<keyword evidence="2 4" id="KW-0378">Hydrolase</keyword>
<dbReference type="InterPro" id="IPR002933">
    <property type="entry name" value="Peptidase_M20"/>
</dbReference>
<gene>
    <name evidence="4" type="primary">argE</name>
    <name evidence="4" type="ORF">L336_0585</name>
</gene>
<organism evidence="4 5">
    <name type="scientific">Candidatus Saccharimonas aalborgensis</name>
    <dbReference type="NCBI Taxonomy" id="1332188"/>
    <lineage>
        <taxon>Bacteria</taxon>
        <taxon>Candidatus Saccharimonadota</taxon>
        <taxon>Candidatus Saccharimonadia</taxon>
        <taxon>Candidatus Saccharimonadales</taxon>
        <taxon>Candidatus Saccharimonadaceae</taxon>
        <taxon>Candidatus Saccharimonas</taxon>
    </lineage>
</organism>
<dbReference type="Gene3D" id="3.40.630.10">
    <property type="entry name" value="Zn peptidases"/>
    <property type="match status" value="2"/>
</dbReference>
<protein>
    <submittedName>
        <fullName evidence="4">Acetylornithine deacetylase</fullName>
        <ecNumber evidence="4">3.5.1.16</ecNumber>
    </submittedName>
</protein>
<sequence length="369" mass="40344">MTNNVLEHTKELVRIASVSGNETEILDFIHRWATEAGLSDIHATNRFVCGVVRAKKPARRALILCGHIDTVASGEVSEWSHIPWEPVEADGRLSGLGVGDMKAGVAIQMACMESAAAHPHEYDLWIAAVAAEEVDGAGAAAFTDYFESKTDYQEVNCIIAEPTNASRVEVGHRGNRFVTFSFSGEAGHASQEQQYAISSLPPLVAMLNDLEVIREHLRRKYRSEVMGVPSFTPTRVGSGKNSSLNKTSDLSTLSVDIRTTPEMDEDFERWIDNLAATYSCTWRYDASFVPSASCSRSAPILACAKQVTGIAASSISSGATDQAYFQQKGIDTIIYGPGEFERAHTCNESISIQAIKEVYRQYTAIMQAY</sequence>
<dbReference type="GO" id="GO:0008777">
    <property type="term" value="F:acetylornithine deacetylase activity"/>
    <property type="evidence" value="ECO:0007669"/>
    <property type="project" value="UniProtKB-EC"/>
</dbReference>
<dbReference type="InterPro" id="IPR011650">
    <property type="entry name" value="Peptidase_M20_dimer"/>
</dbReference>
<dbReference type="GO" id="GO:0046872">
    <property type="term" value="F:metal ion binding"/>
    <property type="evidence" value="ECO:0007669"/>
    <property type="project" value="UniProtKB-KW"/>
</dbReference>
<keyword evidence="5" id="KW-1185">Reference proteome</keyword>
<dbReference type="SUPFAM" id="SSF53187">
    <property type="entry name" value="Zn-dependent exopeptidases"/>
    <property type="match status" value="1"/>
</dbReference>
<evidence type="ECO:0000259" key="3">
    <source>
        <dbReference type="Pfam" id="PF07687"/>
    </source>
</evidence>